<keyword evidence="1" id="KW-0732">Signal</keyword>
<name>A0A1H9RAU9_BUTFI</name>
<dbReference type="EMBL" id="FOGJ01000009">
    <property type="protein sequence ID" value="SER69768.1"/>
    <property type="molecule type" value="Genomic_DNA"/>
</dbReference>
<evidence type="ECO:0000313" key="3">
    <source>
        <dbReference type="Proteomes" id="UP000182584"/>
    </source>
</evidence>
<feature type="chain" id="PRO_5010274798" description="Phosphatase" evidence="1">
    <location>
        <begin position="25"/>
        <end position="52"/>
    </location>
</feature>
<protein>
    <recommendedName>
        <fullName evidence="4">Phosphatase</fullName>
    </recommendedName>
</protein>
<dbReference type="RefSeq" id="WP_177174888.1">
    <property type="nucleotide sequence ID" value="NZ_FOGJ01000009.1"/>
</dbReference>
<evidence type="ECO:0000256" key="1">
    <source>
        <dbReference type="SAM" id="SignalP"/>
    </source>
</evidence>
<proteinExistence type="predicted"/>
<dbReference type="Proteomes" id="UP000182584">
    <property type="component" value="Unassembled WGS sequence"/>
</dbReference>
<sequence>MKKAVKVLLGIAAAGTIVATVAYAAKKHKDRKNKDFCDDYFNYMEEVTEDAE</sequence>
<organism evidence="2 3">
    <name type="scientific">Butyrivibrio fibrisolvens</name>
    <dbReference type="NCBI Taxonomy" id="831"/>
    <lineage>
        <taxon>Bacteria</taxon>
        <taxon>Bacillati</taxon>
        <taxon>Bacillota</taxon>
        <taxon>Clostridia</taxon>
        <taxon>Lachnospirales</taxon>
        <taxon>Lachnospiraceae</taxon>
        <taxon>Butyrivibrio</taxon>
    </lineage>
</organism>
<reference evidence="2 3" key="1">
    <citation type="submission" date="2016-10" db="EMBL/GenBank/DDBJ databases">
        <authorList>
            <person name="de Groot N.N."/>
        </authorList>
    </citation>
    <scope>NUCLEOTIDE SEQUENCE [LARGE SCALE GENOMIC DNA]</scope>
    <source>
        <strain evidence="2 3">AR40</strain>
    </source>
</reference>
<evidence type="ECO:0008006" key="4">
    <source>
        <dbReference type="Google" id="ProtNLM"/>
    </source>
</evidence>
<dbReference type="AlphaFoldDB" id="A0A1H9RAU9"/>
<accession>A0A1H9RAU9</accession>
<evidence type="ECO:0000313" key="2">
    <source>
        <dbReference type="EMBL" id="SER69768.1"/>
    </source>
</evidence>
<gene>
    <name evidence="2" type="ORF">SAMN04487884_10998</name>
</gene>
<feature type="signal peptide" evidence="1">
    <location>
        <begin position="1"/>
        <end position="24"/>
    </location>
</feature>